<dbReference type="Proteomes" id="UP000688137">
    <property type="component" value="Unassembled WGS sequence"/>
</dbReference>
<gene>
    <name evidence="2" type="ORF">PPRIM_AZ9-3.1.T0650040</name>
</gene>
<accession>A0A8S1N222</accession>
<sequence>MNQDFQILQGIYQFQSQFSKIIKGLQDEANKYNKCFNQAQKDIQDFYNKLLQSSQRMNKQQINNDQEQQQQCEKSLTTLKNKYGQLSKQLNIFNENFLQYLMQKSEFDNYYQQIQLSQIILERNTPLIPLQNLSWLMNSPLQLDVAKQLTSQLSSIIQQQNIQFNKNEQLSNFFCEQTINIQKQIEYLEQQKILKAQIELQEQQKLAEIEENQRQQQEIQKQKEELEQKNDIDNEQIDNFENLSETEELTQQCQECGQIIKFNNFLTQCLHYYHEECIIQKIKANYQKRSIYCSCNTLINSRMIKDVLEHSKNDQNQLSFEIFQYYQIKQLLKKGNKTFTECKCGFLYITEKEEQIDNCIVCDKCD</sequence>
<protein>
    <submittedName>
        <fullName evidence="2">Uncharacterized protein</fullName>
    </submittedName>
</protein>
<feature type="coiled-coil region" evidence="1">
    <location>
        <begin position="22"/>
        <end position="96"/>
    </location>
</feature>
<evidence type="ECO:0000313" key="2">
    <source>
        <dbReference type="EMBL" id="CAD8081084.1"/>
    </source>
</evidence>
<proteinExistence type="predicted"/>
<comment type="caution">
    <text evidence="2">The sequence shown here is derived from an EMBL/GenBank/DDBJ whole genome shotgun (WGS) entry which is preliminary data.</text>
</comment>
<evidence type="ECO:0000256" key="1">
    <source>
        <dbReference type="SAM" id="Coils"/>
    </source>
</evidence>
<organism evidence="2 3">
    <name type="scientific">Paramecium primaurelia</name>
    <dbReference type="NCBI Taxonomy" id="5886"/>
    <lineage>
        <taxon>Eukaryota</taxon>
        <taxon>Sar</taxon>
        <taxon>Alveolata</taxon>
        <taxon>Ciliophora</taxon>
        <taxon>Intramacronucleata</taxon>
        <taxon>Oligohymenophorea</taxon>
        <taxon>Peniculida</taxon>
        <taxon>Parameciidae</taxon>
        <taxon>Paramecium</taxon>
    </lineage>
</organism>
<reference evidence="2" key="1">
    <citation type="submission" date="2021-01" db="EMBL/GenBank/DDBJ databases">
        <authorList>
            <consortium name="Genoscope - CEA"/>
            <person name="William W."/>
        </authorList>
    </citation>
    <scope>NUCLEOTIDE SEQUENCE</scope>
</reference>
<keyword evidence="3" id="KW-1185">Reference proteome</keyword>
<dbReference type="OMA" id="HYYHEEC"/>
<dbReference type="AlphaFoldDB" id="A0A8S1N222"/>
<feature type="coiled-coil region" evidence="1">
    <location>
        <begin position="193"/>
        <end position="243"/>
    </location>
</feature>
<keyword evidence="1" id="KW-0175">Coiled coil</keyword>
<dbReference type="EMBL" id="CAJJDM010000067">
    <property type="protein sequence ID" value="CAD8081084.1"/>
    <property type="molecule type" value="Genomic_DNA"/>
</dbReference>
<evidence type="ECO:0000313" key="3">
    <source>
        <dbReference type="Proteomes" id="UP000688137"/>
    </source>
</evidence>
<name>A0A8S1N222_PARPR</name>